<reference evidence="4" key="1">
    <citation type="journal article" date="2019" name="Int. J. Syst. Evol. Microbiol.">
        <title>The Global Catalogue of Microorganisms (GCM) 10K type strain sequencing project: providing services to taxonomists for standard genome sequencing and annotation.</title>
        <authorList>
            <consortium name="The Broad Institute Genomics Platform"/>
            <consortium name="The Broad Institute Genome Sequencing Center for Infectious Disease"/>
            <person name="Wu L."/>
            <person name="Ma J."/>
        </authorList>
    </citation>
    <scope>NUCLEOTIDE SEQUENCE [LARGE SCALE GENOMIC DNA]</scope>
    <source>
        <strain evidence="4">JCM 16022</strain>
    </source>
</reference>
<keyword evidence="2" id="KW-1133">Transmembrane helix</keyword>
<evidence type="ECO:0000256" key="1">
    <source>
        <dbReference type="SAM" id="MobiDB-lite"/>
    </source>
</evidence>
<feature type="transmembrane region" description="Helical" evidence="2">
    <location>
        <begin position="68"/>
        <end position="88"/>
    </location>
</feature>
<gene>
    <name evidence="3" type="ORF">GCM10009844_26400</name>
</gene>
<sequence>MQPDSEDDAWRSIVENYGARPELGPEEAPEPAPQPVPEPASEDAEAGDEERYVPPPPPPLPHVAPDRLAAWSGVFGAPTVLLVALLFGIHLPAWLGYLLVASFVGGFVYLVVQMPRGPRDPGDDGARL</sequence>
<name>A0ABP5LM13_9ACTN</name>
<evidence type="ECO:0000256" key="2">
    <source>
        <dbReference type="SAM" id="Phobius"/>
    </source>
</evidence>
<keyword evidence="4" id="KW-1185">Reference proteome</keyword>
<proteinExistence type="predicted"/>
<keyword evidence="2" id="KW-0812">Transmembrane</keyword>
<dbReference type="EMBL" id="BAAAQR010000007">
    <property type="protein sequence ID" value="GAA2148232.1"/>
    <property type="molecule type" value="Genomic_DNA"/>
</dbReference>
<evidence type="ECO:0000313" key="3">
    <source>
        <dbReference type="EMBL" id="GAA2148232.1"/>
    </source>
</evidence>
<protein>
    <submittedName>
        <fullName evidence="3">Uncharacterized protein</fullName>
    </submittedName>
</protein>
<evidence type="ECO:0000313" key="4">
    <source>
        <dbReference type="Proteomes" id="UP001501771"/>
    </source>
</evidence>
<organism evidence="3 4">
    <name type="scientific">Nocardioides koreensis</name>
    <dbReference type="NCBI Taxonomy" id="433651"/>
    <lineage>
        <taxon>Bacteria</taxon>
        <taxon>Bacillati</taxon>
        <taxon>Actinomycetota</taxon>
        <taxon>Actinomycetes</taxon>
        <taxon>Propionibacteriales</taxon>
        <taxon>Nocardioidaceae</taxon>
        <taxon>Nocardioides</taxon>
    </lineage>
</organism>
<accession>A0ABP5LM13</accession>
<feature type="region of interest" description="Disordered" evidence="1">
    <location>
        <begin position="1"/>
        <end position="60"/>
    </location>
</feature>
<dbReference type="Proteomes" id="UP001501771">
    <property type="component" value="Unassembled WGS sequence"/>
</dbReference>
<keyword evidence="2" id="KW-0472">Membrane</keyword>
<feature type="transmembrane region" description="Helical" evidence="2">
    <location>
        <begin position="94"/>
        <end position="112"/>
    </location>
</feature>
<dbReference type="RefSeq" id="WP_344152755.1">
    <property type="nucleotide sequence ID" value="NZ_BAAAQR010000007.1"/>
</dbReference>
<comment type="caution">
    <text evidence="3">The sequence shown here is derived from an EMBL/GenBank/DDBJ whole genome shotgun (WGS) entry which is preliminary data.</text>
</comment>